<dbReference type="AlphaFoldDB" id="A0AAD4S9J6"/>
<evidence type="ECO:0000256" key="1">
    <source>
        <dbReference type="ARBA" id="ARBA00004141"/>
    </source>
</evidence>
<accession>A0AAD4S9J6</accession>
<feature type="transmembrane region" description="Helical" evidence="6">
    <location>
        <begin position="58"/>
        <end position="75"/>
    </location>
</feature>
<organism evidence="7 8">
    <name type="scientific">Papaver atlanticum</name>
    <dbReference type="NCBI Taxonomy" id="357466"/>
    <lineage>
        <taxon>Eukaryota</taxon>
        <taxon>Viridiplantae</taxon>
        <taxon>Streptophyta</taxon>
        <taxon>Embryophyta</taxon>
        <taxon>Tracheophyta</taxon>
        <taxon>Spermatophyta</taxon>
        <taxon>Magnoliopsida</taxon>
        <taxon>Ranunculales</taxon>
        <taxon>Papaveraceae</taxon>
        <taxon>Papaveroideae</taxon>
        <taxon>Papaver</taxon>
    </lineage>
</organism>
<evidence type="ECO:0000313" key="8">
    <source>
        <dbReference type="Proteomes" id="UP001202328"/>
    </source>
</evidence>
<gene>
    <name evidence="7" type="ORF">MKW98_001841</name>
</gene>
<name>A0AAD4S9J6_9MAGN</name>
<dbReference type="GO" id="GO:0016020">
    <property type="term" value="C:membrane"/>
    <property type="evidence" value="ECO:0007669"/>
    <property type="project" value="UniProtKB-SubCell"/>
</dbReference>
<evidence type="ECO:0000256" key="6">
    <source>
        <dbReference type="SAM" id="Phobius"/>
    </source>
</evidence>
<evidence type="ECO:0000256" key="4">
    <source>
        <dbReference type="ARBA" id="ARBA00022989"/>
    </source>
</evidence>
<dbReference type="GO" id="GO:0022857">
    <property type="term" value="F:transmembrane transporter activity"/>
    <property type="evidence" value="ECO:0007669"/>
    <property type="project" value="InterPro"/>
</dbReference>
<dbReference type="EMBL" id="JAJJMB010012308">
    <property type="protein sequence ID" value="KAI3878426.1"/>
    <property type="molecule type" value="Genomic_DNA"/>
</dbReference>
<proteinExistence type="inferred from homology"/>
<dbReference type="Gene3D" id="1.20.1250.20">
    <property type="entry name" value="MFS general substrate transporter like domains"/>
    <property type="match status" value="1"/>
</dbReference>
<keyword evidence="8" id="KW-1185">Reference proteome</keyword>
<comment type="similarity">
    <text evidence="2">Belongs to the major facilitator superfamily. Proton-dependent oligopeptide transporter (POT/PTR) (TC 2.A.17) family.</text>
</comment>
<feature type="transmembrane region" description="Helical" evidence="6">
    <location>
        <begin position="183"/>
        <end position="202"/>
    </location>
</feature>
<feature type="non-terminal residue" evidence="7">
    <location>
        <position position="1"/>
    </location>
</feature>
<evidence type="ECO:0000256" key="3">
    <source>
        <dbReference type="ARBA" id="ARBA00022692"/>
    </source>
</evidence>
<comment type="caution">
    <text evidence="7">The sequence shown here is derived from an EMBL/GenBank/DDBJ whole genome shotgun (WGS) entry which is preliminary data.</text>
</comment>
<protein>
    <recommendedName>
        <fullName evidence="9">Peptide transporter</fullName>
    </recommendedName>
</protein>
<evidence type="ECO:0000313" key="7">
    <source>
        <dbReference type="EMBL" id="KAI3878426.1"/>
    </source>
</evidence>
<reference evidence="7" key="1">
    <citation type="submission" date="2022-04" db="EMBL/GenBank/DDBJ databases">
        <title>A functionally conserved STORR gene fusion in Papaver species that diverged 16.8 million years ago.</title>
        <authorList>
            <person name="Catania T."/>
        </authorList>
    </citation>
    <scope>NUCLEOTIDE SEQUENCE</scope>
    <source>
        <strain evidence="7">S-188037</strain>
    </source>
</reference>
<keyword evidence="5 6" id="KW-0472">Membrane</keyword>
<feature type="transmembrane region" description="Helical" evidence="6">
    <location>
        <begin position="95"/>
        <end position="117"/>
    </location>
</feature>
<keyword evidence="4 6" id="KW-1133">Transmembrane helix</keyword>
<feature type="transmembrane region" description="Helical" evidence="6">
    <location>
        <begin position="20"/>
        <end position="37"/>
    </location>
</feature>
<dbReference type="InterPro" id="IPR000109">
    <property type="entry name" value="POT_fam"/>
</dbReference>
<dbReference type="PANTHER" id="PTHR11654">
    <property type="entry name" value="OLIGOPEPTIDE TRANSPORTER-RELATED"/>
    <property type="match status" value="1"/>
</dbReference>
<comment type="subcellular location">
    <subcellularLocation>
        <location evidence="1">Membrane</location>
        <topology evidence="1">Multi-pass membrane protein</topology>
    </subcellularLocation>
</comment>
<keyword evidence="3 6" id="KW-0812">Transmembrane</keyword>
<dbReference type="Proteomes" id="UP001202328">
    <property type="component" value="Unassembled WGS sequence"/>
</dbReference>
<sequence length="215" mass="23757">GSTMERSIAPDFQVPAASNQFFLTVSIILFAATYDRIFSPLIRAFTGKSNALTSLEKIGGGIFVSAITMVVAALVENRRLKIAQEFGLVNCPNAIVPMVIWWLIPQYILSGLALVLTKVGLQEFFYDQVPSELRSLSLSLYSSIFGKGDLFSFILISVIQMVISADGQHGWLANNMNQGHLDYFYWFLAGLSAIELAAFLCFTKSYAYNKQDAPV</sequence>
<evidence type="ECO:0000256" key="5">
    <source>
        <dbReference type="ARBA" id="ARBA00023136"/>
    </source>
</evidence>
<evidence type="ECO:0000256" key="2">
    <source>
        <dbReference type="ARBA" id="ARBA00005982"/>
    </source>
</evidence>
<evidence type="ECO:0008006" key="9">
    <source>
        <dbReference type="Google" id="ProtNLM"/>
    </source>
</evidence>
<dbReference type="Pfam" id="PF00854">
    <property type="entry name" value="PTR2"/>
    <property type="match status" value="1"/>
</dbReference>
<dbReference type="SUPFAM" id="SSF103473">
    <property type="entry name" value="MFS general substrate transporter"/>
    <property type="match status" value="1"/>
</dbReference>
<dbReference type="InterPro" id="IPR036259">
    <property type="entry name" value="MFS_trans_sf"/>
</dbReference>